<dbReference type="Gene3D" id="3.90.550.10">
    <property type="entry name" value="Spore Coat Polysaccharide Biosynthesis Protein SpsA, Chain A"/>
    <property type="match status" value="1"/>
</dbReference>
<accession>A0ABU5VUG4</accession>
<evidence type="ECO:0000313" key="7">
    <source>
        <dbReference type="EMBL" id="MEA9356691.1"/>
    </source>
</evidence>
<dbReference type="GO" id="GO:0016757">
    <property type="term" value="F:glycosyltransferase activity"/>
    <property type="evidence" value="ECO:0007669"/>
    <property type="project" value="UniProtKB-KW"/>
</dbReference>
<dbReference type="PANTHER" id="PTHR48090">
    <property type="entry name" value="UNDECAPRENYL-PHOSPHATE 4-DEOXY-4-FORMAMIDO-L-ARABINOSE TRANSFERASE-RELATED"/>
    <property type="match status" value="1"/>
</dbReference>
<dbReference type="EC" id="2.4.-.-" evidence="7"/>
<dbReference type="Pfam" id="PF00535">
    <property type="entry name" value="Glycos_transf_2"/>
    <property type="match status" value="1"/>
</dbReference>
<keyword evidence="8" id="KW-1185">Reference proteome</keyword>
<keyword evidence="5" id="KW-0460">Magnesium</keyword>
<comment type="cofactor">
    <cofactor evidence="1">
        <name>Mg(2+)</name>
        <dbReference type="ChEBI" id="CHEBI:18420"/>
    </cofactor>
</comment>
<reference evidence="7 8" key="1">
    <citation type="submission" date="2023-11" db="EMBL/GenBank/DDBJ databases">
        <title>A Novel Polar Bacteriovorax (B. antarcticus) Isolated from the Biocrust in Antarctica.</title>
        <authorList>
            <person name="Mun W."/>
            <person name="Choi S.Y."/>
            <person name="Mitchell R.J."/>
        </authorList>
    </citation>
    <scope>NUCLEOTIDE SEQUENCE [LARGE SCALE GENOMIC DNA]</scope>
    <source>
        <strain evidence="7 8">PP10</strain>
    </source>
</reference>
<organism evidence="7 8">
    <name type="scientific">Bacteriovorax antarcticus</name>
    <dbReference type="NCBI Taxonomy" id="3088717"/>
    <lineage>
        <taxon>Bacteria</taxon>
        <taxon>Pseudomonadati</taxon>
        <taxon>Bdellovibrionota</taxon>
        <taxon>Bacteriovoracia</taxon>
        <taxon>Bacteriovoracales</taxon>
        <taxon>Bacteriovoracaceae</taxon>
        <taxon>Bacteriovorax</taxon>
    </lineage>
</organism>
<comment type="caution">
    <text evidence="7">The sequence shown here is derived from an EMBL/GenBank/DDBJ whole genome shotgun (WGS) entry which is preliminary data.</text>
</comment>
<evidence type="ECO:0000256" key="2">
    <source>
        <dbReference type="ARBA" id="ARBA00006739"/>
    </source>
</evidence>
<dbReference type="EMBL" id="JAYGJQ010000002">
    <property type="protein sequence ID" value="MEA9356691.1"/>
    <property type="molecule type" value="Genomic_DNA"/>
</dbReference>
<dbReference type="InterPro" id="IPR001173">
    <property type="entry name" value="Glyco_trans_2-like"/>
</dbReference>
<dbReference type="PANTHER" id="PTHR48090:SF10">
    <property type="entry name" value="GLUCOSYL-3-PHOSPHOGLYCERATE SYNTHASE"/>
    <property type="match status" value="1"/>
</dbReference>
<evidence type="ECO:0000256" key="5">
    <source>
        <dbReference type="ARBA" id="ARBA00022842"/>
    </source>
</evidence>
<keyword evidence="3 7" id="KW-0328">Glycosyltransferase</keyword>
<dbReference type="InterPro" id="IPR029044">
    <property type="entry name" value="Nucleotide-diphossugar_trans"/>
</dbReference>
<comment type="similarity">
    <text evidence="2">Belongs to the glycosyltransferase 2 family.</text>
</comment>
<evidence type="ECO:0000313" key="8">
    <source>
        <dbReference type="Proteomes" id="UP001302274"/>
    </source>
</evidence>
<gene>
    <name evidence="7" type="ORF">SHI21_10770</name>
</gene>
<dbReference type="InterPro" id="IPR050256">
    <property type="entry name" value="Glycosyltransferase_2"/>
</dbReference>
<evidence type="ECO:0000256" key="3">
    <source>
        <dbReference type="ARBA" id="ARBA00022676"/>
    </source>
</evidence>
<name>A0ABU5VUG4_9BACT</name>
<evidence type="ECO:0000256" key="1">
    <source>
        <dbReference type="ARBA" id="ARBA00001946"/>
    </source>
</evidence>
<dbReference type="Proteomes" id="UP001302274">
    <property type="component" value="Unassembled WGS sequence"/>
</dbReference>
<evidence type="ECO:0000256" key="4">
    <source>
        <dbReference type="ARBA" id="ARBA00022679"/>
    </source>
</evidence>
<dbReference type="RefSeq" id="WP_323576537.1">
    <property type="nucleotide sequence ID" value="NZ_JAYGJQ010000002.1"/>
</dbReference>
<feature type="domain" description="Glycosyltransferase 2-like" evidence="6">
    <location>
        <begin position="8"/>
        <end position="160"/>
    </location>
</feature>
<protein>
    <submittedName>
        <fullName evidence="7">Glycosyltransferase</fullName>
        <ecNumber evidence="7">2.4.-.-</ecNumber>
    </submittedName>
</protein>
<keyword evidence="4 7" id="KW-0808">Transferase</keyword>
<proteinExistence type="inferred from homology"/>
<evidence type="ECO:0000259" key="6">
    <source>
        <dbReference type="Pfam" id="PF00535"/>
    </source>
</evidence>
<dbReference type="SUPFAM" id="SSF53448">
    <property type="entry name" value="Nucleotide-diphospho-sugar transferases"/>
    <property type="match status" value="1"/>
</dbReference>
<sequence length="284" mass="32838">MQSPHVAIIIRTFNEDKHIKKLLEACFSQKTQYSFEVIVVDSGSTDKTLTIVENYPVILESIKSSEFTYGRALNIGARKAKADLYVCISAHCYPSDENWLEELIRPFENKNIAMVYGRQIGDDRTKFSEEQIFQQYFPKTVSNDQDVVFSNNANSAFRRECWESVEFDESLPGLEDIDWAKKMSDSGMKIYYSPEACVYHIHEETYAQVYKRYYREALGLKTIYPDSGFSVVTFISKFIGHSFSDLIKALKNKVLFNNLLSIFCFRYCQFAGTMSAYKNYGKVK</sequence>